<gene>
    <name evidence="1" type="primary">82</name>
    <name evidence="1" type="ORF">PBI_SITAR_82</name>
</gene>
<evidence type="ECO:0000313" key="1">
    <source>
        <dbReference type="EMBL" id="AWT50580.1"/>
    </source>
</evidence>
<protein>
    <submittedName>
        <fullName evidence="1">Uncharacterized protein</fullName>
    </submittedName>
</protein>
<reference evidence="1 2" key="1">
    <citation type="submission" date="2018-03" db="EMBL/GenBank/DDBJ databases">
        <authorList>
            <person name="Montgomery M.T."/>
            <person name="Garlena R.A."/>
            <person name="Russell D.A."/>
            <person name="Pope W.H."/>
            <person name="Jacobs-Sera D."/>
            <person name="Hatfull G.F."/>
        </authorList>
    </citation>
    <scope>NUCLEOTIDE SEQUENCE [LARGE SCALE GENOMIC DNA]</scope>
</reference>
<dbReference type="Proteomes" id="UP000248900">
    <property type="component" value="Segment"/>
</dbReference>
<proteinExistence type="predicted"/>
<accession>A0A2U9PFP0</accession>
<keyword evidence="2" id="KW-1185">Reference proteome</keyword>
<dbReference type="EMBL" id="MH153809">
    <property type="protein sequence ID" value="AWT50580.1"/>
    <property type="molecule type" value="Genomic_DNA"/>
</dbReference>
<evidence type="ECO:0000313" key="2">
    <source>
        <dbReference type="Proteomes" id="UP000248900"/>
    </source>
</evidence>
<name>A0A2U9PFP0_9CAUD</name>
<organism evidence="1 2">
    <name type="scientific">Gordonia phage Sitar</name>
    <dbReference type="NCBI Taxonomy" id="2182348"/>
    <lineage>
        <taxon>Viruses</taxon>
        <taxon>Duplodnaviria</taxon>
        <taxon>Heunggongvirae</taxon>
        <taxon>Uroviricota</taxon>
        <taxon>Caudoviricetes</taxon>
        <taxon>Stackebrandtviridae</taxon>
        <taxon>Schenleyvirinae</taxon>
        <taxon>Vividuovirus</taxon>
        <taxon>Vividuovirus sitar</taxon>
    </lineage>
</organism>
<sequence>MTATPLWWRLLNPIRTLRPPTAGSTSEVPLNPFGLGSTTPIYVNDDWEETARHRQIAVSDGLRYQIIELVPGPPGDDDWLVFLGNPTRLWVRTFRPPTVGSWLPHPPQIEVGEIEDRAGIPIRRAHRHK</sequence>